<dbReference type="GO" id="GO:0008168">
    <property type="term" value="F:methyltransferase activity"/>
    <property type="evidence" value="ECO:0007669"/>
    <property type="project" value="UniProtKB-KW"/>
</dbReference>
<evidence type="ECO:0000313" key="6">
    <source>
        <dbReference type="Proteomes" id="UP000315235"/>
    </source>
</evidence>
<name>A0A553H4A5_9PSED</name>
<proteinExistence type="predicted"/>
<dbReference type="CDD" id="cd02440">
    <property type="entry name" value="AdoMet_MTases"/>
    <property type="match status" value="1"/>
</dbReference>
<keyword evidence="3" id="KW-0949">S-adenosyl-L-methionine</keyword>
<gene>
    <name evidence="5" type="ORF">FM069_00610</name>
</gene>
<keyword evidence="2 5" id="KW-0808">Transferase</keyword>
<dbReference type="Proteomes" id="UP000315235">
    <property type="component" value="Unassembled WGS sequence"/>
</dbReference>
<evidence type="ECO:0000256" key="1">
    <source>
        <dbReference type="ARBA" id="ARBA00022603"/>
    </source>
</evidence>
<dbReference type="AlphaFoldDB" id="A0A553H4A5"/>
<keyword evidence="1 5" id="KW-0489">Methyltransferase</keyword>
<dbReference type="GO" id="GO:0032259">
    <property type="term" value="P:methylation"/>
    <property type="evidence" value="ECO:0007669"/>
    <property type="project" value="UniProtKB-KW"/>
</dbReference>
<evidence type="ECO:0000256" key="3">
    <source>
        <dbReference type="ARBA" id="ARBA00022691"/>
    </source>
</evidence>
<dbReference type="InterPro" id="IPR029063">
    <property type="entry name" value="SAM-dependent_MTases_sf"/>
</dbReference>
<protein>
    <submittedName>
        <fullName evidence="5">Class I SAM-dependent methyltransferase</fullName>
    </submittedName>
</protein>
<dbReference type="SUPFAM" id="SSF53335">
    <property type="entry name" value="S-adenosyl-L-methionine-dependent methyltransferases"/>
    <property type="match status" value="1"/>
</dbReference>
<dbReference type="EMBL" id="VJOY01000001">
    <property type="protein sequence ID" value="TRX76558.1"/>
    <property type="molecule type" value="Genomic_DNA"/>
</dbReference>
<feature type="domain" description="Methyltransferase" evidence="4">
    <location>
        <begin position="57"/>
        <end position="151"/>
    </location>
</feature>
<dbReference type="OrthoDB" id="9795634at2"/>
<dbReference type="RefSeq" id="WP_143486189.1">
    <property type="nucleotide sequence ID" value="NZ_VJOY01000001.1"/>
</dbReference>
<dbReference type="PANTHER" id="PTHR43464">
    <property type="entry name" value="METHYLTRANSFERASE"/>
    <property type="match status" value="1"/>
</dbReference>
<evidence type="ECO:0000313" key="5">
    <source>
        <dbReference type="EMBL" id="TRX76558.1"/>
    </source>
</evidence>
<dbReference type="InterPro" id="IPR041698">
    <property type="entry name" value="Methyltransf_25"/>
</dbReference>
<sequence>MRPEPLPCPTDNPSQSALWNGPSGQAWITQQAVLDALFEPFQTLLVDAAFACGPSRVLDVGCGTGGTTLALATRLGTATACTGIDLSAPMIDLARARARRAGVPVTFLCADAQVHDAQDGPFDLIVSRFGVMFFSDPVQAFARLRRAAREGATLCFLAWRSAAENPFMTTAERAAAAWLPDLPPRHLDAPGQFAFADAQRVARILRESGWADVDIQPIDVPCTLPEQDLVGYLTHLGPVGLALQGQADMAHPAIIEHIRQAFAPYIQGTEVRVDAACWWVTARAAG</sequence>
<reference evidence="5 6" key="1">
    <citation type="submission" date="2019-07" db="EMBL/GenBank/DDBJ databases">
        <title>Pseudomonas mangiferae sp. nov., isolated from bark of mango tree in Thailand.</title>
        <authorList>
            <person name="Srisuk N."/>
            <person name="Anurat P."/>
        </authorList>
    </citation>
    <scope>NUCLEOTIDE SEQUENCE [LARGE SCALE GENOMIC DNA]</scope>
    <source>
        <strain evidence="5 6">DMKU_BBB3-04</strain>
    </source>
</reference>
<keyword evidence="6" id="KW-1185">Reference proteome</keyword>
<evidence type="ECO:0000256" key="2">
    <source>
        <dbReference type="ARBA" id="ARBA00022679"/>
    </source>
</evidence>
<organism evidence="5 6">
    <name type="scientific">Pseudomonas mangiferae</name>
    <dbReference type="NCBI Taxonomy" id="2593654"/>
    <lineage>
        <taxon>Bacteria</taxon>
        <taxon>Pseudomonadati</taxon>
        <taxon>Pseudomonadota</taxon>
        <taxon>Gammaproteobacteria</taxon>
        <taxon>Pseudomonadales</taxon>
        <taxon>Pseudomonadaceae</taxon>
        <taxon>Pseudomonas</taxon>
    </lineage>
</organism>
<dbReference type="PANTHER" id="PTHR43464:SF19">
    <property type="entry name" value="UBIQUINONE BIOSYNTHESIS O-METHYLTRANSFERASE, MITOCHONDRIAL"/>
    <property type="match status" value="1"/>
</dbReference>
<dbReference type="Gene3D" id="3.40.50.150">
    <property type="entry name" value="Vaccinia Virus protein VP39"/>
    <property type="match status" value="1"/>
</dbReference>
<evidence type="ECO:0000259" key="4">
    <source>
        <dbReference type="Pfam" id="PF13649"/>
    </source>
</evidence>
<dbReference type="Pfam" id="PF13649">
    <property type="entry name" value="Methyltransf_25"/>
    <property type="match status" value="1"/>
</dbReference>
<accession>A0A553H4A5</accession>
<comment type="caution">
    <text evidence="5">The sequence shown here is derived from an EMBL/GenBank/DDBJ whole genome shotgun (WGS) entry which is preliminary data.</text>
</comment>